<keyword evidence="5" id="KW-1185">Reference proteome</keyword>
<dbReference type="Proteomes" id="UP001497392">
    <property type="component" value="Unassembled WGS sequence"/>
</dbReference>
<keyword evidence="2" id="KW-0175">Coiled coil</keyword>
<dbReference type="EMBL" id="CAXHTA020000002">
    <property type="protein sequence ID" value="CAL5219083.1"/>
    <property type="molecule type" value="Genomic_DNA"/>
</dbReference>
<comment type="subcellular location">
    <subcellularLocation>
        <location evidence="1">Cytoplasm</location>
        <location evidence="1">Cytoskeleton</location>
        <location evidence="1">Cilium axoneme</location>
    </subcellularLocation>
</comment>
<evidence type="ECO:0000256" key="1">
    <source>
        <dbReference type="ARBA" id="ARBA00004430"/>
    </source>
</evidence>
<feature type="coiled-coil region" evidence="2">
    <location>
        <begin position="658"/>
        <end position="822"/>
    </location>
</feature>
<evidence type="ECO:0000256" key="3">
    <source>
        <dbReference type="SAM" id="MobiDB-lite"/>
    </source>
</evidence>
<feature type="coiled-coil region" evidence="2">
    <location>
        <begin position="285"/>
        <end position="439"/>
    </location>
</feature>
<dbReference type="InterPro" id="IPR032675">
    <property type="entry name" value="LRR_dom_sf"/>
</dbReference>
<dbReference type="SUPFAM" id="SSF52058">
    <property type="entry name" value="L domain-like"/>
    <property type="match status" value="1"/>
</dbReference>
<accession>A0ABP1FGN8</accession>
<feature type="coiled-coil region" evidence="2">
    <location>
        <begin position="848"/>
        <end position="882"/>
    </location>
</feature>
<dbReference type="Gene3D" id="3.80.10.10">
    <property type="entry name" value="Ribonuclease Inhibitor"/>
    <property type="match status" value="1"/>
</dbReference>
<organism evidence="4 5">
    <name type="scientific">Coccomyxa viridis</name>
    <dbReference type="NCBI Taxonomy" id="1274662"/>
    <lineage>
        <taxon>Eukaryota</taxon>
        <taxon>Viridiplantae</taxon>
        <taxon>Chlorophyta</taxon>
        <taxon>core chlorophytes</taxon>
        <taxon>Trebouxiophyceae</taxon>
        <taxon>Trebouxiophyceae incertae sedis</taxon>
        <taxon>Coccomyxaceae</taxon>
        <taxon>Coccomyxa</taxon>
    </lineage>
</organism>
<gene>
    <name evidence="4" type="primary">g849</name>
    <name evidence="4" type="ORF">VP750_LOCUS742</name>
</gene>
<evidence type="ECO:0000313" key="5">
    <source>
        <dbReference type="Proteomes" id="UP001497392"/>
    </source>
</evidence>
<protein>
    <submittedName>
        <fullName evidence="4">G849 protein</fullName>
    </submittedName>
</protein>
<feature type="coiled-coil region" evidence="2">
    <location>
        <begin position="564"/>
        <end position="609"/>
    </location>
</feature>
<name>A0ABP1FGN8_9CHLO</name>
<sequence length="998" mass="109835">MIQYELKVLPGLQTLRKLDLRGNTVGSLRKLAVLAGLPDLRDLQLDGGSPGNSICAVPGYRSAVAQALPQLQLLDRLPLDDERECLSQQQGPAAQHIAELQLQAYQPQTEAPGPEEQLAAEPMSEAADRGHVSPYTWPVPMPYLQGMAALPQDLTYQQCMQQLPSLPRAPGLPEALAKDDVQNLADRLAQHLPQSRAVLPEEAADSAKQERRWASMEARLSALLEGKLPLSNQNNVTRAIQPRNWNMSETAAQLAENMRESTSQRQQHVRQDSRCSGPQIASPAVQRLQKDAEDLRAQLQSVRGEITSVTQRADAERSEYQAKLHRMQSEADNRVIDLKRQASKALKHMRQQLLSAQQQRDELARKVEEASGERLEMSREVASLRLKLTSAAQQADGYKKELGLAQAFPNPAEQHNAVLAGMKQEISALQTELTQAKASMRLRQDAAEESSRQEIQVMQDALVVAGQVKVDLHKAQAALHEEVSKWQSRALEATDAAAQAKAREDAAAQQLASLQTQLCDAVALAEGKRVELDGASEQLQACQESLRECQAGAARKSAAGALAEAKLQQALAAAEADFRASTQEQANEIKVLQEKVTNLTEAEGQLRRDLEVERNHAKEKEADTCQLAEVAHRQKACIAALQKERTDLVARSADPAQVAALRAEAAALQRRLQELSGLKAQLAEERGRRGALEAEARTAREAARVQQASARADVERLRERLCAAEHAAAASEKSASDIKAQLHAKETRLKQAERGVEELQAALEAAQQDAVEAATSAQRADKELRTQQSLSAQHQRLLRQEAEEHDRAMTALEAALDEARSQARSRDQKLSVATKELKEKDEMLKYVVEEVDRVKAMYEDRLARMTAEREAAREAAQSAERQFAERLSAAELRAEKAGVDARVATDALAELQKHLGALPQQLEAADTKSRNSEEAAAQKAKEAARAHRRVAEVEAEMRSLLMAMERQKRVSAAKMQELASVVHDLQTPFLSWRPPTLA</sequence>
<proteinExistence type="predicted"/>
<evidence type="ECO:0000313" key="4">
    <source>
        <dbReference type="EMBL" id="CAL5219083.1"/>
    </source>
</evidence>
<evidence type="ECO:0000256" key="2">
    <source>
        <dbReference type="SAM" id="Coils"/>
    </source>
</evidence>
<reference evidence="4 5" key="1">
    <citation type="submission" date="2024-06" db="EMBL/GenBank/DDBJ databases">
        <authorList>
            <person name="Kraege A."/>
            <person name="Thomma B."/>
        </authorList>
    </citation>
    <scope>NUCLEOTIDE SEQUENCE [LARGE SCALE GENOMIC DNA]</scope>
</reference>
<feature type="region of interest" description="Disordered" evidence="3">
    <location>
        <begin position="922"/>
        <end position="945"/>
    </location>
</feature>
<comment type="caution">
    <text evidence="4">The sequence shown here is derived from an EMBL/GenBank/DDBJ whole genome shotgun (WGS) entry which is preliminary data.</text>
</comment>